<name>A0A916YRU0_9BACL</name>
<evidence type="ECO:0000313" key="1">
    <source>
        <dbReference type="EMBL" id="GGD57762.1"/>
    </source>
</evidence>
<evidence type="ECO:0000313" key="2">
    <source>
        <dbReference type="Proteomes" id="UP000612456"/>
    </source>
</evidence>
<comment type="caution">
    <text evidence="1">The sequence shown here is derived from an EMBL/GenBank/DDBJ whole genome shotgun (WGS) entry which is preliminary data.</text>
</comment>
<reference evidence="1" key="2">
    <citation type="submission" date="2020-09" db="EMBL/GenBank/DDBJ databases">
        <authorList>
            <person name="Sun Q."/>
            <person name="Zhou Y."/>
        </authorList>
    </citation>
    <scope>NUCLEOTIDE SEQUENCE</scope>
    <source>
        <strain evidence="1">CGMCC 1.15178</strain>
    </source>
</reference>
<accession>A0A916YRU0</accession>
<dbReference type="RefSeq" id="WP_188990487.1">
    <property type="nucleotide sequence ID" value="NZ_BMHP01000001.1"/>
</dbReference>
<proteinExistence type="predicted"/>
<dbReference type="Proteomes" id="UP000612456">
    <property type="component" value="Unassembled WGS sequence"/>
</dbReference>
<dbReference type="InterPro" id="IPR049253">
    <property type="entry name" value="DUF6886"/>
</dbReference>
<dbReference type="Pfam" id="PF21820">
    <property type="entry name" value="DUF6886"/>
    <property type="match status" value="1"/>
</dbReference>
<reference evidence="1" key="1">
    <citation type="journal article" date="2014" name="Int. J. Syst. Evol. Microbiol.">
        <title>Complete genome sequence of Corynebacterium casei LMG S-19264T (=DSM 44701T), isolated from a smear-ripened cheese.</title>
        <authorList>
            <consortium name="US DOE Joint Genome Institute (JGI-PGF)"/>
            <person name="Walter F."/>
            <person name="Albersmeier A."/>
            <person name="Kalinowski J."/>
            <person name="Ruckert C."/>
        </authorList>
    </citation>
    <scope>NUCLEOTIDE SEQUENCE</scope>
    <source>
        <strain evidence="1">CGMCC 1.15178</strain>
    </source>
</reference>
<dbReference type="EMBL" id="BMHP01000001">
    <property type="protein sequence ID" value="GGD57762.1"/>
    <property type="molecule type" value="Genomic_DNA"/>
</dbReference>
<sequence length="171" mass="19276">MLYHFSENPDITTFVPQPVKNRPDLPSVVWAIDEEHAVNYYFPRDCPRVIYSRSEAVSSADLELFFHGSKASTIIVVESGWLEKINTVALYRYTFEDNGFELTDGTAGYYLSRQTVNPIAVEPVQQLLAKIVNAGAELRFTPNLYPIRNAVLSSTIDDYSIIRFQHAVPGG</sequence>
<organism evidence="1 2">
    <name type="scientific">Paenibacillus nasutitermitis</name>
    <dbReference type="NCBI Taxonomy" id="1652958"/>
    <lineage>
        <taxon>Bacteria</taxon>
        <taxon>Bacillati</taxon>
        <taxon>Bacillota</taxon>
        <taxon>Bacilli</taxon>
        <taxon>Bacillales</taxon>
        <taxon>Paenibacillaceae</taxon>
        <taxon>Paenibacillus</taxon>
    </lineage>
</organism>
<gene>
    <name evidence="1" type="ORF">GCM10010911_14440</name>
</gene>
<keyword evidence="2" id="KW-1185">Reference proteome</keyword>
<protein>
    <submittedName>
        <fullName evidence="1">Uncharacterized protein</fullName>
    </submittedName>
</protein>
<dbReference type="AlphaFoldDB" id="A0A916YRU0"/>